<keyword evidence="21" id="KW-1185">Reference proteome</keyword>
<dbReference type="Proteomes" id="UP000076871">
    <property type="component" value="Unassembled WGS sequence"/>
</dbReference>
<dbReference type="GO" id="GO:0032585">
    <property type="term" value="C:multivesicular body membrane"/>
    <property type="evidence" value="ECO:0007669"/>
    <property type="project" value="UniProtKB-SubCell"/>
</dbReference>
<evidence type="ECO:0000256" key="1">
    <source>
        <dbReference type="ARBA" id="ARBA00001024"/>
    </source>
</evidence>
<evidence type="ECO:0000256" key="17">
    <source>
        <dbReference type="ARBA" id="ARBA00024663"/>
    </source>
</evidence>
<keyword evidence="8" id="KW-0967">Endosome</keyword>
<dbReference type="GO" id="GO:0034496">
    <property type="term" value="P:multivesicular body membrane disassembly"/>
    <property type="evidence" value="ECO:0007669"/>
    <property type="project" value="TreeGrafter"/>
</dbReference>
<dbReference type="GeneID" id="63823690"/>
<keyword evidence="14" id="KW-0443">Lipid metabolism</keyword>
<dbReference type="InterPro" id="IPR002921">
    <property type="entry name" value="Fungal_lipase-type"/>
</dbReference>
<organism evidence="20 21">
    <name type="scientific">Laetiporus sulphureus 93-53</name>
    <dbReference type="NCBI Taxonomy" id="1314785"/>
    <lineage>
        <taxon>Eukaryota</taxon>
        <taxon>Fungi</taxon>
        <taxon>Dikarya</taxon>
        <taxon>Basidiomycota</taxon>
        <taxon>Agaricomycotina</taxon>
        <taxon>Agaricomycetes</taxon>
        <taxon>Polyporales</taxon>
        <taxon>Laetiporus</taxon>
    </lineage>
</organism>
<dbReference type="Gene3D" id="3.40.50.1820">
    <property type="entry name" value="alpha/beta hydrolase"/>
    <property type="match status" value="1"/>
</dbReference>
<sequence length="417" mass="46098">MLLSKLTGFLTPLLASFTHERPTLPADNRPDSSLTFELRQYHAESSTGHILFHDAYSSDSLLAGDPRTHKVHSRHVKTHRPTSSDAFFAARTRSIMFEESTLLQWDEEEIMGPDVEDRETLLELAKMTNNAYLEPGEAGWYNLSDTWNVSYPIGWESVGDGFRGHVFATPDNSTVVLSIKGTSAGFVGGGGATSKKDKFNDNLLFSCCCARIDWTWSTVCDCYRGGWKCDQDCLERSLIEDSLFYNFGTNLYYNLTYMYPEANVWVIGHSLGGALASLLGVTFGVPVVAIESPGEKMAAGRLHLPSPPEVQHITHVYHTADPIAMGTCNGVLSSCSLAGYALESRCHLGLSIVYDTVSNLSWAVDIRTHGIVNVIEKLLSQPWPPSVESGREVPEPMPEEDCVECFSWDFGDYPTLS</sequence>
<dbReference type="GO" id="GO:0046461">
    <property type="term" value="P:neutral lipid catabolic process"/>
    <property type="evidence" value="ECO:0007669"/>
    <property type="project" value="TreeGrafter"/>
</dbReference>
<gene>
    <name evidence="20" type="ORF">LAESUDRAFT_707499</name>
</gene>
<dbReference type="GO" id="GO:0006660">
    <property type="term" value="P:phosphatidylserine catabolic process"/>
    <property type="evidence" value="ECO:0007669"/>
    <property type="project" value="TreeGrafter"/>
</dbReference>
<dbReference type="Pfam" id="PF01764">
    <property type="entry name" value="Lipase_3"/>
    <property type="match status" value="1"/>
</dbReference>
<dbReference type="EMBL" id="KV427665">
    <property type="protein sequence ID" value="KZT01397.1"/>
    <property type="molecule type" value="Genomic_DNA"/>
</dbReference>
<dbReference type="PANTHER" id="PTHR47175">
    <property type="entry name" value="LIPASE ATG15-RELATED"/>
    <property type="match status" value="1"/>
</dbReference>
<keyword evidence="16" id="KW-0325">Glycoprotein</keyword>
<evidence type="ECO:0000256" key="9">
    <source>
        <dbReference type="ARBA" id="ARBA00022801"/>
    </source>
</evidence>
<proteinExistence type="inferred from homology"/>
<evidence type="ECO:0000313" key="21">
    <source>
        <dbReference type="Proteomes" id="UP000076871"/>
    </source>
</evidence>
<dbReference type="GO" id="GO:0004806">
    <property type="term" value="F:triacylglycerol lipase activity"/>
    <property type="evidence" value="ECO:0007669"/>
    <property type="project" value="UniProtKB-EC"/>
</dbReference>
<evidence type="ECO:0000256" key="12">
    <source>
        <dbReference type="ARBA" id="ARBA00022989"/>
    </source>
</evidence>
<comment type="subunit">
    <text evidence="5">Binds to both phosphatidylinositol (PI) and phosphatidylinositol 3,5-bisphosphate (PIP2).</text>
</comment>
<evidence type="ECO:0000256" key="13">
    <source>
        <dbReference type="ARBA" id="ARBA00023006"/>
    </source>
</evidence>
<dbReference type="EC" id="3.1.1.3" evidence="6"/>
<keyword evidence="7" id="KW-0812">Transmembrane</keyword>
<comment type="catalytic activity">
    <reaction evidence="1">
        <text>a triacylglycerol + H2O = a diacylglycerol + a fatty acid + H(+)</text>
        <dbReference type="Rhea" id="RHEA:12044"/>
        <dbReference type="ChEBI" id="CHEBI:15377"/>
        <dbReference type="ChEBI" id="CHEBI:15378"/>
        <dbReference type="ChEBI" id="CHEBI:17855"/>
        <dbReference type="ChEBI" id="CHEBI:18035"/>
        <dbReference type="ChEBI" id="CHEBI:28868"/>
        <dbReference type="EC" id="3.1.1.3"/>
    </reaction>
</comment>
<evidence type="ECO:0000313" key="20">
    <source>
        <dbReference type="EMBL" id="KZT01397.1"/>
    </source>
</evidence>
<dbReference type="InterPro" id="IPR029058">
    <property type="entry name" value="AB_hydrolase_fold"/>
</dbReference>
<evidence type="ECO:0000259" key="19">
    <source>
        <dbReference type="Pfam" id="PF01764"/>
    </source>
</evidence>
<accession>A0A165BP27</accession>
<evidence type="ECO:0000256" key="3">
    <source>
        <dbReference type="ARBA" id="ARBA00004343"/>
    </source>
</evidence>
<evidence type="ECO:0000256" key="4">
    <source>
        <dbReference type="ARBA" id="ARBA00010701"/>
    </source>
</evidence>
<dbReference type="RefSeq" id="XP_040759137.1">
    <property type="nucleotide sequence ID" value="XM_040906661.1"/>
</dbReference>
<protein>
    <recommendedName>
        <fullName evidence="6">triacylglycerol lipase</fullName>
        <ecNumber evidence="6">3.1.1.3</ecNumber>
    </recommendedName>
    <alternativeName>
        <fullName evidence="18">Autophagy-related protein 15</fullName>
    </alternativeName>
</protein>
<reference evidence="20 21" key="1">
    <citation type="journal article" date="2016" name="Mol. Biol. Evol.">
        <title>Comparative Genomics of Early-Diverging Mushroom-Forming Fungi Provides Insights into the Origins of Lignocellulose Decay Capabilities.</title>
        <authorList>
            <person name="Nagy L.G."/>
            <person name="Riley R."/>
            <person name="Tritt A."/>
            <person name="Adam C."/>
            <person name="Daum C."/>
            <person name="Floudas D."/>
            <person name="Sun H."/>
            <person name="Yadav J.S."/>
            <person name="Pangilinan J."/>
            <person name="Larsson K.H."/>
            <person name="Matsuura K."/>
            <person name="Barry K."/>
            <person name="Labutti K."/>
            <person name="Kuo R."/>
            <person name="Ohm R.A."/>
            <person name="Bhattacharya S.S."/>
            <person name="Shirouzu T."/>
            <person name="Yoshinaga Y."/>
            <person name="Martin F.M."/>
            <person name="Grigoriev I.V."/>
            <person name="Hibbett D.S."/>
        </authorList>
    </citation>
    <scope>NUCLEOTIDE SEQUENCE [LARGE SCALE GENOMIC DNA]</scope>
    <source>
        <strain evidence="20 21">93-53</strain>
    </source>
</reference>
<dbReference type="OrthoDB" id="58570at2759"/>
<evidence type="ECO:0000256" key="7">
    <source>
        <dbReference type="ARBA" id="ARBA00022692"/>
    </source>
</evidence>
<evidence type="ECO:0000256" key="18">
    <source>
        <dbReference type="ARBA" id="ARBA00029828"/>
    </source>
</evidence>
<dbReference type="SUPFAM" id="SSF53474">
    <property type="entry name" value="alpha/beta-Hydrolases"/>
    <property type="match status" value="1"/>
</dbReference>
<evidence type="ECO:0000256" key="11">
    <source>
        <dbReference type="ARBA" id="ARBA00022968"/>
    </source>
</evidence>
<dbReference type="GO" id="GO:0004620">
    <property type="term" value="F:phospholipase activity"/>
    <property type="evidence" value="ECO:0007669"/>
    <property type="project" value="TreeGrafter"/>
</dbReference>
<evidence type="ECO:0000256" key="8">
    <source>
        <dbReference type="ARBA" id="ARBA00022753"/>
    </source>
</evidence>
<dbReference type="PANTHER" id="PTHR47175:SF2">
    <property type="entry name" value="LIPASE ATG15-RELATED"/>
    <property type="match status" value="1"/>
</dbReference>
<evidence type="ECO:0000256" key="14">
    <source>
        <dbReference type="ARBA" id="ARBA00023098"/>
    </source>
</evidence>
<dbReference type="FunCoup" id="A0A165BP27">
    <property type="interactions" value="70"/>
</dbReference>
<name>A0A165BP27_9APHY</name>
<dbReference type="GO" id="GO:0034727">
    <property type="term" value="P:piecemeal microautophagy of the nucleus"/>
    <property type="evidence" value="ECO:0007669"/>
    <property type="project" value="TreeGrafter"/>
</dbReference>
<evidence type="ECO:0000256" key="10">
    <source>
        <dbReference type="ARBA" id="ARBA00022963"/>
    </source>
</evidence>
<dbReference type="STRING" id="1314785.A0A165BP27"/>
<dbReference type="GO" id="GO:0005775">
    <property type="term" value="C:vacuolar lumen"/>
    <property type="evidence" value="ECO:0007669"/>
    <property type="project" value="TreeGrafter"/>
</dbReference>
<dbReference type="InParanoid" id="A0A165BP27"/>
<comment type="function">
    <text evidence="17">Lipase which is essential for lysis of subvacuolar cytoplasm to vacuole targeted bodies and intravacuolar autophagic bodies. Involved in the lysis of intravacuolar multivesicular body (MVB) vesicles. The intravacuolar membrane disintegration by ATG15 is critical to life span extension.</text>
</comment>
<keyword evidence="13" id="KW-0072">Autophagy</keyword>
<evidence type="ECO:0000256" key="16">
    <source>
        <dbReference type="ARBA" id="ARBA00023180"/>
    </source>
</evidence>
<keyword evidence="12" id="KW-1133">Transmembrane helix</keyword>
<dbReference type="AlphaFoldDB" id="A0A165BP27"/>
<keyword evidence="9 20" id="KW-0378">Hydrolase</keyword>
<comment type="similarity">
    <text evidence="4">Belongs to the AB hydrolase superfamily. Lipase family.</text>
</comment>
<dbReference type="InterPro" id="IPR050805">
    <property type="entry name" value="ATG15_Lipase"/>
</dbReference>
<evidence type="ECO:0000256" key="5">
    <source>
        <dbReference type="ARBA" id="ARBA00011137"/>
    </source>
</evidence>
<keyword evidence="11" id="KW-0735">Signal-anchor</keyword>
<feature type="domain" description="Fungal lipase-type" evidence="19">
    <location>
        <begin position="255"/>
        <end position="281"/>
    </location>
</feature>
<comment type="subcellular location">
    <subcellularLocation>
        <location evidence="3">Endosome</location>
        <location evidence="3">Multivesicular body membrane</location>
        <topology evidence="3">Single-pass type II membrane protein</topology>
    </subcellularLocation>
    <subcellularLocation>
        <location evidence="2">Prevacuolar compartment membrane</location>
        <topology evidence="2">Single-pass type II membrane protein</topology>
    </subcellularLocation>
</comment>
<keyword evidence="10" id="KW-0442">Lipid degradation</keyword>
<evidence type="ECO:0000256" key="15">
    <source>
        <dbReference type="ARBA" id="ARBA00023136"/>
    </source>
</evidence>
<keyword evidence="15" id="KW-0472">Membrane</keyword>
<evidence type="ECO:0000256" key="2">
    <source>
        <dbReference type="ARBA" id="ARBA00004270"/>
    </source>
</evidence>
<evidence type="ECO:0000256" key="6">
    <source>
        <dbReference type="ARBA" id="ARBA00013279"/>
    </source>
</evidence>
<dbReference type="CDD" id="cd00519">
    <property type="entry name" value="Lipase_3"/>
    <property type="match status" value="1"/>
</dbReference>